<evidence type="ECO:0000256" key="1">
    <source>
        <dbReference type="SAM" id="MobiDB-lite"/>
    </source>
</evidence>
<dbReference type="HOGENOM" id="CLU_2138152_0_0_1"/>
<organism evidence="2">
    <name type="scientific">Albugo laibachii Nc14</name>
    <dbReference type="NCBI Taxonomy" id="890382"/>
    <lineage>
        <taxon>Eukaryota</taxon>
        <taxon>Sar</taxon>
        <taxon>Stramenopiles</taxon>
        <taxon>Oomycota</taxon>
        <taxon>Peronosporomycetes</taxon>
        <taxon>Albuginales</taxon>
        <taxon>Albuginaceae</taxon>
        <taxon>Albugo</taxon>
    </lineage>
</organism>
<evidence type="ECO:0000313" key="2">
    <source>
        <dbReference type="EMBL" id="CCA17910.1"/>
    </source>
</evidence>
<reference evidence="2" key="1">
    <citation type="journal article" date="2011" name="PLoS Biol.">
        <title>Gene gain and loss during evolution of obligate parasitism in the white rust pathogen of Arabidopsis thaliana.</title>
        <authorList>
            <person name="Kemen E."/>
            <person name="Gardiner A."/>
            <person name="Schultz-Larsen T."/>
            <person name="Kemen A.C."/>
            <person name="Balmuth A.L."/>
            <person name="Robert-Seilaniantz A."/>
            <person name="Bailey K."/>
            <person name="Holub E."/>
            <person name="Studholme D.J."/>
            <person name="Maclean D."/>
            <person name="Jones J.D."/>
        </authorList>
    </citation>
    <scope>NUCLEOTIDE SEQUENCE</scope>
</reference>
<feature type="compositionally biased region" description="Basic and acidic residues" evidence="1">
    <location>
        <begin position="1"/>
        <end position="11"/>
    </location>
</feature>
<protein>
    <submittedName>
        <fullName evidence="2">AlNc14C42G3546 protein</fullName>
    </submittedName>
</protein>
<sequence length="113" mass="12316">MSPKDGQEEFRGATPDYAGNAYRDDTQVTARERGPTEDYLDARERGGPSLVKSLLGSDIAVELARTSSCLESMERTRQGYGGGFGLVGKPSRPDEGQILELEDMLQVFLLSTV</sequence>
<feature type="region of interest" description="Disordered" evidence="1">
    <location>
        <begin position="1"/>
        <end position="44"/>
    </location>
</feature>
<name>F0W9U2_9STRA</name>
<accession>F0W9U2</accession>
<gene>
    <name evidence="2" type="primary">AlNc14C42G3546</name>
    <name evidence="2" type="ORF">ALNC14_040530</name>
</gene>
<reference evidence="2" key="2">
    <citation type="submission" date="2011-02" db="EMBL/GenBank/DDBJ databases">
        <authorList>
            <person name="MacLean D."/>
        </authorList>
    </citation>
    <scope>NUCLEOTIDE SEQUENCE</scope>
</reference>
<feature type="compositionally biased region" description="Basic and acidic residues" evidence="1">
    <location>
        <begin position="22"/>
        <end position="44"/>
    </location>
</feature>
<dbReference type="EMBL" id="FR824087">
    <property type="protein sequence ID" value="CCA17910.1"/>
    <property type="molecule type" value="Genomic_DNA"/>
</dbReference>
<proteinExistence type="predicted"/>
<dbReference type="AlphaFoldDB" id="F0W9U2"/>